<reference evidence="12 13" key="1">
    <citation type="submission" date="2017-05" db="EMBL/GenBank/DDBJ databases">
        <authorList>
            <person name="Song R."/>
            <person name="Chenine A.L."/>
            <person name="Ruprecht R.M."/>
        </authorList>
    </citation>
    <scope>NUCLEOTIDE SEQUENCE [LARGE SCALE GENOMIC DNA]</scope>
    <source>
        <strain evidence="12 13">CECT 7927</strain>
    </source>
</reference>
<proteinExistence type="inferred from homology"/>
<dbReference type="Proteomes" id="UP001283366">
    <property type="component" value="Unassembled WGS sequence"/>
</dbReference>
<dbReference type="AlphaFoldDB" id="A0A1Y6IWA0"/>
<feature type="transmembrane region" description="Helical" evidence="10">
    <location>
        <begin position="46"/>
        <end position="65"/>
    </location>
</feature>
<dbReference type="InterPro" id="IPR018043">
    <property type="entry name" value="Na/Gal_symport_CS"/>
</dbReference>
<evidence type="ECO:0000256" key="6">
    <source>
        <dbReference type="ARBA" id="ARBA00022692"/>
    </source>
</evidence>
<dbReference type="GO" id="GO:0008643">
    <property type="term" value="P:carbohydrate transport"/>
    <property type="evidence" value="ECO:0007669"/>
    <property type="project" value="InterPro"/>
</dbReference>
<dbReference type="Pfam" id="PF13347">
    <property type="entry name" value="MFS_2"/>
    <property type="match status" value="1"/>
</dbReference>
<feature type="transmembrane region" description="Helical" evidence="10">
    <location>
        <begin position="186"/>
        <end position="205"/>
    </location>
</feature>
<evidence type="ECO:0000256" key="9">
    <source>
        <dbReference type="ARBA" id="ARBA00023136"/>
    </source>
</evidence>
<keyword evidence="14" id="KW-1185">Reference proteome</keyword>
<dbReference type="GO" id="GO:0015293">
    <property type="term" value="F:symporter activity"/>
    <property type="evidence" value="ECO:0007669"/>
    <property type="project" value="UniProtKB-KW"/>
</dbReference>
<feature type="transmembrane region" description="Helical" evidence="10">
    <location>
        <begin position="20"/>
        <end position="40"/>
    </location>
</feature>
<feature type="transmembrane region" description="Helical" evidence="10">
    <location>
        <begin position="239"/>
        <end position="260"/>
    </location>
</feature>
<evidence type="ECO:0000256" key="8">
    <source>
        <dbReference type="ARBA" id="ARBA00022989"/>
    </source>
</evidence>
<evidence type="ECO:0000256" key="5">
    <source>
        <dbReference type="ARBA" id="ARBA00022597"/>
    </source>
</evidence>
<dbReference type="InterPro" id="IPR001927">
    <property type="entry name" value="Na/Gal_symport"/>
</dbReference>
<dbReference type="GO" id="GO:0006814">
    <property type="term" value="P:sodium ion transport"/>
    <property type="evidence" value="ECO:0007669"/>
    <property type="project" value="InterPro"/>
</dbReference>
<comment type="similarity">
    <text evidence="2">Belongs to the sodium:galactoside symporter (TC 2.A.2) family.</text>
</comment>
<dbReference type="EMBL" id="FXXI01000003">
    <property type="protein sequence ID" value="SMS01110.1"/>
    <property type="molecule type" value="Genomic_DNA"/>
</dbReference>
<dbReference type="OrthoDB" id="181905at2"/>
<evidence type="ECO:0000313" key="11">
    <source>
        <dbReference type="EMBL" id="MDW6004818.1"/>
    </source>
</evidence>
<accession>A0A1Y6IWA0</accession>
<organism evidence="12 13">
    <name type="scientific">Vibrio mangrovi</name>
    <dbReference type="NCBI Taxonomy" id="474394"/>
    <lineage>
        <taxon>Bacteria</taxon>
        <taxon>Pseudomonadati</taxon>
        <taxon>Pseudomonadota</taxon>
        <taxon>Gammaproteobacteria</taxon>
        <taxon>Vibrionales</taxon>
        <taxon>Vibrionaceae</taxon>
        <taxon>Vibrio</taxon>
    </lineage>
</organism>
<dbReference type="RefSeq" id="WP_087481131.1">
    <property type="nucleotide sequence ID" value="NZ_AP024884.1"/>
</dbReference>
<dbReference type="PANTHER" id="PTHR11328">
    <property type="entry name" value="MAJOR FACILITATOR SUPERFAMILY DOMAIN-CONTAINING PROTEIN"/>
    <property type="match status" value="1"/>
</dbReference>
<dbReference type="SUPFAM" id="SSF103473">
    <property type="entry name" value="MFS general substrate transporter"/>
    <property type="match status" value="1"/>
</dbReference>
<evidence type="ECO:0000256" key="3">
    <source>
        <dbReference type="ARBA" id="ARBA00022448"/>
    </source>
</evidence>
<evidence type="ECO:0000313" key="13">
    <source>
        <dbReference type="Proteomes" id="UP000196125"/>
    </source>
</evidence>
<keyword evidence="4" id="KW-1003">Cell membrane</keyword>
<evidence type="ECO:0000313" key="14">
    <source>
        <dbReference type="Proteomes" id="UP001283366"/>
    </source>
</evidence>
<keyword evidence="5" id="KW-0762">Sugar transport</keyword>
<gene>
    <name evidence="12" type="primary">melB</name>
    <name evidence="11" type="ORF">SBX37_18320</name>
    <name evidence="12" type="ORF">VIM7927_02387</name>
</gene>
<feature type="transmembrane region" description="Helical" evidence="10">
    <location>
        <begin position="302"/>
        <end position="324"/>
    </location>
</feature>
<dbReference type="PANTHER" id="PTHR11328:SF36">
    <property type="entry name" value="MELIBIOSE PERMEASE"/>
    <property type="match status" value="1"/>
</dbReference>
<feature type="transmembrane region" description="Helical" evidence="10">
    <location>
        <begin position="272"/>
        <end position="290"/>
    </location>
</feature>
<evidence type="ECO:0000256" key="7">
    <source>
        <dbReference type="ARBA" id="ARBA00022847"/>
    </source>
</evidence>
<comment type="subcellular location">
    <subcellularLocation>
        <location evidence="1">Cell membrane</location>
        <topology evidence="1">Multi-pass membrane protein</topology>
    </subcellularLocation>
</comment>
<keyword evidence="3" id="KW-0813">Transport</keyword>
<evidence type="ECO:0000313" key="12">
    <source>
        <dbReference type="EMBL" id="SMS01110.1"/>
    </source>
</evidence>
<keyword evidence="6 10" id="KW-0812">Transmembrane</keyword>
<dbReference type="NCBIfam" id="TIGR00792">
    <property type="entry name" value="gph"/>
    <property type="match status" value="1"/>
</dbReference>
<feature type="transmembrane region" description="Helical" evidence="10">
    <location>
        <begin position="412"/>
        <end position="433"/>
    </location>
</feature>
<evidence type="ECO:0000256" key="10">
    <source>
        <dbReference type="SAM" id="Phobius"/>
    </source>
</evidence>
<feature type="transmembrane region" description="Helical" evidence="10">
    <location>
        <begin position="113"/>
        <end position="130"/>
    </location>
</feature>
<dbReference type="InterPro" id="IPR039672">
    <property type="entry name" value="MFS_2"/>
</dbReference>
<keyword evidence="8 10" id="KW-1133">Transmembrane helix</keyword>
<feature type="transmembrane region" description="Helical" evidence="10">
    <location>
        <begin position="378"/>
        <end position="400"/>
    </location>
</feature>
<dbReference type="PROSITE" id="PS00872">
    <property type="entry name" value="NA_GALACTOSIDE_SYMP"/>
    <property type="match status" value="1"/>
</dbReference>
<dbReference type="Proteomes" id="UP000196125">
    <property type="component" value="Unassembled WGS sequence"/>
</dbReference>
<dbReference type="CDD" id="cd17332">
    <property type="entry name" value="MFS_MelB_like"/>
    <property type="match status" value="1"/>
</dbReference>
<dbReference type="Gene3D" id="1.20.1250.20">
    <property type="entry name" value="MFS general substrate transporter like domains"/>
    <property type="match status" value="1"/>
</dbReference>
<evidence type="ECO:0000256" key="4">
    <source>
        <dbReference type="ARBA" id="ARBA00022475"/>
    </source>
</evidence>
<name>A0A1Y6IWA0_9VIBR</name>
<reference evidence="11 14" key="2">
    <citation type="submission" date="2023-11" db="EMBL/GenBank/DDBJ databases">
        <title>Plant-associative lifestyle of Vibrio porteresiae and its evolutionary dynamics.</title>
        <authorList>
            <person name="Rameshkumar N."/>
            <person name="Kirti K."/>
        </authorList>
    </citation>
    <scope>NUCLEOTIDE SEQUENCE [LARGE SCALE GENOMIC DNA]</scope>
    <source>
        <strain evidence="11 14">MSSRF38</strain>
    </source>
</reference>
<keyword evidence="9 10" id="KW-0472">Membrane</keyword>
<feature type="transmembrane region" description="Helical" evidence="10">
    <location>
        <begin position="336"/>
        <end position="357"/>
    </location>
</feature>
<sequence length="461" mass="50608">MNKTQNETHIELKTKLSYGLGALGKDFACAPIYIFLMFYFTDVVELSAAYVGTVFLAARIIDALTDPMMGIVVDNTRSRYGKFRPWILIGSAVNAFVLVALFCTHMFEGTAAYVYAAVIYILWGLTYTIMDIPFWSMIPAISDSRREREKLVVWPRLFASLAWFVVGSYGLLIVTKLGQGEQGRGFFLFSVLIAVLFIISALITFKNVKEKVVATERTTEKFGLKDALTIIGGNDQLKVLIVTLLAFQIGNMLVGGFAIYYFTYALGNKELFPIYMMFAGGAEVAGIFLFPRLAALLPRKNLWVIACGFPILSCLLLVVMFIAAPGNVFLIGLSGAAIKFGVGIINGLQTVMLADVVDYGEYISGRRSESVIFSVQTMLVKFAGAAGAFIVGVGLAVIGYVPNAEQSAETIFGLQALMIGIPILLMLFSAVIYKRYYKLHEGFHQPASDLYPLETAKETTA</sequence>
<feature type="transmembrane region" description="Helical" evidence="10">
    <location>
        <begin position="86"/>
        <end position="107"/>
    </location>
</feature>
<dbReference type="GO" id="GO:0005886">
    <property type="term" value="C:plasma membrane"/>
    <property type="evidence" value="ECO:0007669"/>
    <property type="project" value="UniProtKB-SubCell"/>
</dbReference>
<evidence type="ECO:0000256" key="2">
    <source>
        <dbReference type="ARBA" id="ARBA00009617"/>
    </source>
</evidence>
<dbReference type="NCBIfam" id="NF007749">
    <property type="entry name" value="PRK10429.1"/>
    <property type="match status" value="1"/>
</dbReference>
<dbReference type="EMBL" id="JAWRCO010000002">
    <property type="protein sequence ID" value="MDW6004818.1"/>
    <property type="molecule type" value="Genomic_DNA"/>
</dbReference>
<feature type="transmembrane region" description="Helical" evidence="10">
    <location>
        <begin position="151"/>
        <end position="174"/>
    </location>
</feature>
<protein>
    <submittedName>
        <fullName evidence="12">Melibiose carrier protein</fullName>
    </submittedName>
    <submittedName>
        <fullName evidence="11">Melibiose:sodium transporter MelB</fullName>
    </submittedName>
</protein>
<dbReference type="InterPro" id="IPR036259">
    <property type="entry name" value="MFS_trans_sf"/>
</dbReference>
<keyword evidence="7" id="KW-0769">Symport</keyword>
<evidence type="ECO:0000256" key="1">
    <source>
        <dbReference type="ARBA" id="ARBA00004651"/>
    </source>
</evidence>